<sequence length="342" mass="36225">MDNPALVDVTRGNVIESLHRGRVAIVDTDGKLVCAIGDVDARVFPRSAIKALQALPLVESGAADALDLSDAELSLACASHNGEDVHANSARVMLMKAGLGEDALECGPQWPQRMEDAARLIMADETPCGLHNNCSGKHAGFLGLAKVMGVKTKGYVEASHPVQQEVRLVMEQMTGDKLSEDVCGTDGCSIPTYASPLKSFARAFAAFGTGAGLEPLRADAAERLFNACINEPYMVAGADRFCTRVMEGFRGRVFLKTGAEGVFCASVPELGFGIALKCDDGATRASEVMMATVLEAMLELNDDETVLLDRLVNPPILTRRGAQAGQIRPTGDFLAALKTALS</sequence>
<proteinExistence type="predicted"/>
<accession>A0ABT3QZ16</accession>
<gene>
    <name evidence="1" type="ORF">ON753_07205</name>
</gene>
<dbReference type="InterPro" id="IPR010349">
    <property type="entry name" value="Asparaginase_II"/>
</dbReference>
<comment type="caution">
    <text evidence="1">The sequence shown here is derived from an EMBL/GenBank/DDBJ whole genome shotgun (WGS) entry which is preliminary data.</text>
</comment>
<name>A0ABT3QZ16_9HYPH</name>
<dbReference type="Proteomes" id="UP001300261">
    <property type="component" value="Unassembled WGS sequence"/>
</dbReference>
<protein>
    <submittedName>
        <fullName evidence="1">Asparaginase</fullName>
    </submittedName>
</protein>
<dbReference type="Pfam" id="PF06089">
    <property type="entry name" value="Asparaginase_II"/>
    <property type="match status" value="1"/>
</dbReference>
<dbReference type="RefSeq" id="WP_265961888.1">
    <property type="nucleotide sequence ID" value="NZ_JAPEVI010000003.1"/>
</dbReference>
<evidence type="ECO:0000313" key="1">
    <source>
        <dbReference type="EMBL" id="MCX2722193.1"/>
    </source>
</evidence>
<dbReference type="PANTHER" id="PTHR42110:SF1">
    <property type="entry name" value="L-ASPARAGINASE, PUTATIVE (AFU_ORTHOLOGUE AFUA_3G11890)-RELATED"/>
    <property type="match status" value="1"/>
</dbReference>
<organism evidence="1 2">
    <name type="scientific">Roseibium salinum</name>
    <dbReference type="NCBI Taxonomy" id="1604349"/>
    <lineage>
        <taxon>Bacteria</taxon>
        <taxon>Pseudomonadati</taxon>
        <taxon>Pseudomonadota</taxon>
        <taxon>Alphaproteobacteria</taxon>
        <taxon>Hyphomicrobiales</taxon>
        <taxon>Stappiaceae</taxon>
        <taxon>Roseibium</taxon>
    </lineage>
</organism>
<keyword evidence="2" id="KW-1185">Reference proteome</keyword>
<evidence type="ECO:0000313" key="2">
    <source>
        <dbReference type="Proteomes" id="UP001300261"/>
    </source>
</evidence>
<dbReference type="EMBL" id="JAPEVI010000003">
    <property type="protein sequence ID" value="MCX2722193.1"/>
    <property type="molecule type" value="Genomic_DNA"/>
</dbReference>
<reference evidence="1 2" key="1">
    <citation type="journal article" date="2016" name="Int. J. Syst. Evol. Microbiol.">
        <title>Labrenzia salina sp. nov., isolated from the rhizosphere of the halophyte Arthrocnemum macrostachyum.</title>
        <authorList>
            <person name="Camacho M."/>
            <person name="Redondo-Gomez S."/>
            <person name="Rodriguez-Llorente I."/>
            <person name="Rohde M."/>
            <person name="Sproer C."/>
            <person name="Schumann P."/>
            <person name="Klenk H.P."/>
            <person name="Montero-Calasanz M.D.C."/>
        </authorList>
    </citation>
    <scope>NUCLEOTIDE SEQUENCE [LARGE SCALE GENOMIC DNA]</scope>
    <source>
        <strain evidence="1 2">DSM 29163</strain>
    </source>
</reference>
<dbReference type="PANTHER" id="PTHR42110">
    <property type="entry name" value="L-ASPARAGINASE, PUTATIVE (AFU_ORTHOLOGUE AFUA_3G11890)-RELATED"/>
    <property type="match status" value="1"/>
</dbReference>